<reference evidence="3" key="1">
    <citation type="submission" date="2022-11" db="EMBL/GenBank/DDBJ databases">
        <title>Minimal conservation of predation-associated metabolite biosynthetic gene clusters underscores biosynthetic potential of Myxococcota including descriptions for ten novel species: Archangium lansinium sp. nov., Myxococcus landrumus sp. nov., Nannocystis bai.</title>
        <authorList>
            <person name="Ahearne A."/>
            <person name="Stevens C."/>
            <person name="Dowd S."/>
        </authorList>
    </citation>
    <scope>NUCLEOTIDE SEQUENCE</scope>
    <source>
        <strain evidence="3">Fl3</strain>
    </source>
</reference>
<dbReference type="EMBL" id="CP114040">
    <property type="protein sequence ID" value="WAS92781.1"/>
    <property type="molecule type" value="Genomic_DNA"/>
</dbReference>
<dbReference type="PROSITE" id="PS51257">
    <property type="entry name" value="PROKAR_LIPOPROTEIN"/>
    <property type="match status" value="1"/>
</dbReference>
<feature type="chain" id="PRO_5046015568" evidence="2">
    <location>
        <begin position="22"/>
        <end position="297"/>
    </location>
</feature>
<protein>
    <submittedName>
        <fullName evidence="3">Uncharacterized protein</fullName>
    </submittedName>
</protein>
<name>A0ABY7H0K2_9BACT</name>
<feature type="signal peptide" evidence="2">
    <location>
        <begin position="1"/>
        <end position="21"/>
    </location>
</feature>
<feature type="region of interest" description="Disordered" evidence="1">
    <location>
        <begin position="32"/>
        <end position="67"/>
    </location>
</feature>
<evidence type="ECO:0000313" key="3">
    <source>
        <dbReference type="EMBL" id="WAS92781.1"/>
    </source>
</evidence>
<evidence type="ECO:0000313" key="4">
    <source>
        <dbReference type="Proteomes" id="UP001164459"/>
    </source>
</evidence>
<feature type="compositionally biased region" description="Low complexity" evidence="1">
    <location>
        <begin position="32"/>
        <end position="56"/>
    </location>
</feature>
<keyword evidence="4" id="KW-1185">Reference proteome</keyword>
<dbReference type="RefSeq" id="WP_269035137.1">
    <property type="nucleotide sequence ID" value="NZ_CP114040.1"/>
</dbReference>
<accession>A0ABY7H0K2</accession>
<gene>
    <name evidence="3" type="ORF">O0S08_41935</name>
</gene>
<evidence type="ECO:0000256" key="2">
    <source>
        <dbReference type="SAM" id="SignalP"/>
    </source>
</evidence>
<organism evidence="3 4">
    <name type="scientific">Nannocystis punicea</name>
    <dbReference type="NCBI Taxonomy" id="2995304"/>
    <lineage>
        <taxon>Bacteria</taxon>
        <taxon>Pseudomonadati</taxon>
        <taxon>Myxococcota</taxon>
        <taxon>Polyangia</taxon>
        <taxon>Nannocystales</taxon>
        <taxon>Nannocystaceae</taxon>
        <taxon>Nannocystis</taxon>
    </lineage>
</organism>
<dbReference type="Proteomes" id="UP001164459">
    <property type="component" value="Chromosome"/>
</dbReference>
<sequence>MCRVSWLLALLVAGCLPPASESVLGGTAGGATTTVDAGSGTSTTSTTGTTSTGVTGDPPPLPDLAADSDMGPGVVACDIYAQDCPEGQKCAWTAPPGELYWAHTTCVPLSREPLPPGSPCQYDVDDPFTGVDDCDIGSACVERPYSPDPWDGEGACLSSCMGTAGHPYCDVGSLCVGGRAQWLCVPMCDPLLQDCAPGNRCDLSGGGTLCVGDLPDGPRVAVGEVCSWIDDCELGATCLGGAVPDCAGESCCTPFCDRSDPQAACPLPGQKCVAPWELSFEKPGAEAVGVCGTEALP</sequence>
<evidence type="ECO:0000256" key="1">
    <source>
        <dbReference type="SAM" id="MobiDB-lite"/>
    </source>
</evidence>
<proteinExistence type="predicted"/>
<keyword evidence="2" id="KW-0732">Signal</keyword>